<dbReference type="CDD" id="cd05799">
    <property type="entry name" value="PGM2"/>
    <property type="match status" value="1"/>
</dbReference>
<keyword evidence="4" id="KW-0460">Magnesium</keyword>
<evidence type="ECO:0000256" key="5">
    <source>
        <dbReference type="ARBA" id="ARBA00023235"/>
    </source>
</evidence>
<sequence length="615" mass="70366">MANFELTTSMKENIKTFPKQLQDKVFEWLEWDKDVQTWNEIAKLIDSNQVERLTKLLLERQCFGTAGIRGIMETGFNGLNNLVIIQTSQGLAKYVKQLPTTAKELLVVIGYDGRHHSLDFARLTTNVFRNAGFKVALFSKIVPTPFVAFATKLLNASTGIMITSSHNPKVYNGYKVFGNNGAQILSPHDSNIQISILANLKPWNDQIWDISNNNFNYDGIQLFDPLQQVSEQYYKHLMNCSTRHDLVSKSDLKITYTSLHGVAHEYLEKMFQEFGFKNHFAVESQKMPDPEFPTVHFPNPEEGQGVFDESYKTAEKTGSSLIFAVDPDSDRFCMGEKHDECWRIFNGNEIGALLGWWIWNEFCSLKKNCDNNFKKSDCYMISSAVSSKILQTFSKQEGFNFLETLTGFKWMANVAFDLEKEGKQVLFCFEEAIGFMVGTNVYDKDGISAMATMLQFAAYLHSKGQTFLDKLNEIYRTYGFHYSLNSYYQCYDGDKIRQIFNRMANIDGPNSYIKQVNGIKCVRVRDLIRGFDSSAIDQKATLPPNYMITLFFENGSVITLRTSGTEPKIKYYSEIVAQPVESDWEKIKNNHRELIETTVQLLLQPDLNGLIAKKD</sequence>
<feature type="domain" description="Alpha-D-phosphohexomutase alpha/beta/alpha" evidence="7">
    <location>
        <begin position="232"/>
        <end position="335"/>
    </location>
</feature>
<evidence type="ECO:0000256" key="2">
    <source>
        <dbReference type="ARBA" id="ARBA00022553"/>
    </source>
</evidence>
<dbReference type="PANTHER" id="PTHR45745">
    <property type="entry name" value="PHOSPHOMANNOMUTASE 45A"/>
    <property type="match status" value="1"/>
</dbReference>
<dbReference type="InterPro" id="IPR005841">
    <property type="entry name" value="Alpha-D-phosphohexomutase_SF"/>
</dbReference>
<dbReference type="GO" id="GO:0005634">
    <property type="term" value="C:nucleus"/>
    <property type="evidence" value="ECO:0007669"/>
    <property type="project" value="TreeGrafter"/>
</dbReference>
<evidence type="ECO:0000256" key="4">
    <source>
        <dbReference type="ARBA" id="ARBA00022842"/>
    </source>
</evidence>
<reference evidence="10" key="4">
    <citation type="journal article" date="2022" name="Res Sq">
        <title>Comparative Genomics Reveals Insights into the Divergent Evolution of Astigmatic Mites and Household Pest Adaptations.</title>
        <authorList>
            <person name="Xiong Q."/>
            <person name="Wan A.T.-Y."/>
            <person name="Liu X.-Y."/>
            <person name="Fung C.S.-H."/>
            <person name="Xiao X."/>
            <person name="Malainual N."/>
            <person name="Hou J."/>
            <person name="Wang L."/>
            <person name="Wang M."/>
            <person name="Yang K."/>
            <person name="Cui Y."/>
            <person name="Leung E."/>
            <person name="Nong W."/>
            <person name="Shin S.-K."/>
            <person name="Au S."/>
            <person name="Jeong K.Y."/>
            <person name="Chew F.T."/>
            <person name="Hui J."/>
            <person name="Leung T.F."/>
            <person name="Tungtrongchitr A."/>
            <person name="Zhong N."/>
            <person name="Liu Z."/>
            <person name="Tsui S."/>
        </authorList>
    </citation>
    <scope>NUCLEOTIDE SEQUENCE</scope>
    <source>
        <strain evidence="10">Derf</strain>
        <tissue evidence="10">Whole organism</tissue>
    </source>
</reference>
<dbReference type="Pfam" id="PF02880">
    <property type="entry name" value="PGM_PMM_III"/>
    <property type="match status" value="1"/>
</dbReference>
<dbReference type="InterPro" id="IPR016055">
    <property type="entry name" value="A-D-PHexomutase_a/b/a-I/II/III"/>
</dbReference>
<dbReference type="PANTHER" id="PTHR45745:SF1">
    <property type="entry name" value="PHOSPHOGLUCOMUTASE 2B-RELATED"/>
    <property type="match status" value="1"/>
</dbReference>
<dbReference type="Pfam" id="PF02879">
    <property type="entry name" value="PGM_PMM_II"/>
    <property type="match status" value="1"/>
</dbReference>
<comment type="caution">
    <text evidence="10">The sequence shown here is derived from an EMBL/GenBank/DDBJ whole genome shotgun (WGS) entry which is preliminary data.</text>
</comment>
<gene>
    <name evidence="10" type="primary">PGM2</name>
    <name evidence="10" type="ORF">DERF_001239</name>
    <name evidence="9" type="ORF">HUG17_4457</name>
</gene>
<keyword evidence="2" id="KW-0597">Phosphoprotein</keyword>
<reference evidence="10" key="1">
    <citation type="submission" date="2013-05" db="EMBL/GenBank/DDBJ databases">
        <authorList>
            <person name="Yim A.K.Y."/>
            <person name="Chan T.F."/>
            <person name="Ji K.M."/>
            <person name="Liu X.Y."/>
            <person name="Zhou J.W."/>
            <person name="Li R.Q."/>
            <person name="Yang K.Y."/>
            <person name="Li J."/>
            <person name="Li M."/>
            <person name="Law P.T.W."/>
            <person name="Wu Y.L."/>
            <person name="Cai Z.L."/>
            <person name="Qin H."/>
            <person name="Bao Y."/>
            <person name="Leung R.K.K."/>
            <person name="Ng P.K.S."/>
            <person name="Zou J."/>
            <person name="Zhong X.J."/>
            <person name="Ran P.X."/>
            <person name="Zhong N.S."/>
            <person name="Liu Z.G."/>
            <person name="Tsui S.K.W."/>
        </authorList>
    </citation>
    <scope>NUCLEOTIDE SEQUENCE</scope>
    <source>
        <strain evidence="10">Derf</strain>
        <tissue evidence="10">Whole organism</tissue>
    </source>
</reference>
<dbReference type="Proteomes" id="UP000790347">
    <property type="component" value="Unassembled WGS sequence"/>
</dbReference>
<keyword evidence="11" id="KW-1185">Reference proteome</keyword>
<dbReference type="InterPro" id="IPR036900">
    <property type="entry name" value="A-D-PHexomutase_C_sf"/>
</dbReference>
<dbReference type="EMBL" id="SDOV01000004">
    <property type="protein sequence ID" value="KAH7641413.1"/>
    <property type="molecule type" value="Genomic_DNA"/>
</dbReference>
<dbReference type="InterPro" id="IPR005844">
    <property type="entry name" value="A-D-PHexomutase_a/b/a-I"/>
</dbReference>
<reference evidence="9" key="3">
    <citation type="journal article" date="2021" name="World Allergy Organ. J.">
        <title>Chromosome-level assembly of Dermatophagoides farinae genome and transcriptome reveals two novel allergens Der f 37 and Der f 39.</title>
        <authorList>
            <person name="Chen J."/>
            <person name="Cai Z."/>
            <person name="Fan D."/>
            <person name="Hu J."/>
            <person name="Hou Y."/>
            <person name="He Y."/>
            <person name="Zhang Z."/>
            <person name="Zhao Z."/>
            <person name="Gao P."/>
            <person name="Hu W."/>
            <person name="Sun J."/>
            <person name="Li J."/>
            <person name="Ji K."/>
        </authorList>
    </citation>
    <scope>NUCLEOTIDE SEQUENCE</scope>
    <source>
        <strain evidence="9">JKM2019</strain>
    </source>
</reference>
<evidence type="ECO:0000259" key="7">
    <source>
        <dbReference type="Pfam" id="PF02879"/>
    </source>
</evidence>
<evidence type="ECO:0000256" key="1">
    <source>
        <dbReference type="ARBA" id="ARBA00010231"/>
    </source>
</evidence>
<name>A0A922IEK7_DERFA</name>
<feature type="domain" description="Alpha-D-phosphohexomutase alpha/beta/alpha" evidence="8">
    <location>
        <begin position="375"/>
        <end position="477"/>
    </location>
</feature>
<dbReference type="SUPFAM" id="SSF53738">
    <property type="entry name" value="Phosphoglucomutase, first 3 domains"/>
    <property type="match status" value="3"/>
</dbReference>
<dbReference type="Pfam" id="PF02878">
    <property type="entry name" value="PGM_PMM_I"/>
    <property type="match status" value="1"/>
</dbReference>
<evidence type="ECO:0000313" key="11">
    <source>
        <dbReference type="Proteomes" id="UP000790347"/>
    </source>
</evidence>
<protein>
    <submittedName>
        <fullName evidence="9 10">Phosphoglucomutase-2</fullName>
    </submittedName>
</protein>
<dbReference type="PRINTS" id="PR00509">
    <property type="entry name" value="PGMPMM"/>
</dbReference>
<dbReference type="EMBL" id="ASGP02000001">
    <property type="protein sequence ID" value="KAH9527208.1"/>
    <property type="molecule type" value="Genomic_DNA"/>
</dbReference>
<dbReference type="OrthoDB" id="8300170at2759"/>
<evidence type="ECO:0000259" key="6">
    <source>
        <dbReference type="Pfam" id="PF02878"/>
    </source>
</evidence>
<accession>A0A922IEK7</accession>
<reference evidence="9" key="2">
    <citation type="submission" date="2020-06" db="EMBL/GenBank/DDBJ databases">
        <authorList>
            <person name="Ji K."/>
            <person name="Li J."/>
        </authorList>
    </citation>
    <scope>NUCLEOTIDE SEQUENCE</scope>
    <source>
        <strain evidence="9">JKM2019</strain>
        <tissue evidence="9">Whole body</tissue>
    </source>
</reference>
<dbReference type="InterPro" id="IPR005845">
    <property type="entry name" value="A-D-PHexomutase_a/b/a-II"/>
</dbReference>
<dbReference type="SUPFAM" id="SSF55957">
    <property type="entry name" value="Phosphoglucomutase, C-terminal domain"/>
    <property type="match status" value="1"/>
</dbReference>
<dbReference type="Gene3D" id="3.40.120.10">
    <property type="entry name" value="Alpha-D-Glucose-1,6-Bisphosphate, subunit A, domain 3"/>
    <property type="match status" value="3"/>
</dbReference>
<dbReference type="GO" id="GO:0005975">
    <property type="term" value="P:carbohydrate metabolic process"/>
    <property type="evidence" value="ECO:0007669"/>
    <property type="project" value="InterPro"/>
</dbReference>
<evidence type="ECO:0000259" key="8">
    <source>
        <dbReference type="Pfam" id="PF02880"/>
    </source>
</evidence>
<organism evidence="10 11">
    <name type="scientific">Dermatophagoides farinae</name>
    <name type="common">American house dust mite</name>
    <dbReference type="NCBI Taxonomy" id="6954"/>
    <lineage>
        <taxon>Eukaryota</taxon>
        <taxon>Metazoa</taxon>
        <taxon>Ecdysozoa</taxon>
        <taxon>Arthropoda</taxon>
        <taxon>Chelicerata</taxon>
        <taxon>Arachnida</taxon>
        <taxon>Acari</taxon>
        <taxon>Acariformes</taxon>
        <taxon>Sarcoptiformes</taxon>
        <taxon>Astigmata</taxon>
        <taxon>Psoroptidia</taxon>
        <taxon>Analgoidea</taxon>
        <taxon>Pyroglyphidae</taxon>
        <taxon>Dermatophagoidinae</taxon>
        <taxon>Dermatophagoides</taxon>
    </lineage>
</organism>
<comment type="similarity">
    <text evidence="1">Belongs to the phosphohexose mutase family.</text>
</comment>
<proteinExistence type="inferred from homology"/>
<dbReference type="AlphaFoldDB" id="A0A922IEK7"/>
<feature type="domain" description="Alpha-D-phosphohexomutase alpha/beta/alpha" evidence="6">
    <location>
        <begin position="60"/>
        <end position="196"/>
    </location>
</feature>
<dbReference type="InterPro" id="IPR005846">
    <property type="entry name" value="A-D-PHexomutase_a/b/a-III"/>
</dbReference>
<evidence type="ECO:0000313" key="9">
    <source>
        <dbReference type="EMBL" id="KAH7641413.1"/>
    </source>
</evidence>
<keyword evidence="3" id="KW-0479">Metal-binding</keyword>
<dbReference type="GO" id="GO:0046872">
    <property type="term" value="F:metal ion binding"/>
    <property type="evidence" value="ECO:0007669"/>
    <property type="project" value="UniProtKB-KW"/>
</dbReference>
<evidence type="ECO:0000256" key="3">
    <source>
        <dbReference type="ARBA" id="ARBA00022723"/>
    </source>
</evidence>
<evidence type="ECO:0000313" key="10">
    <source>
        <dbReference type="EMBL" id="KAH9527208.1"/>
    </source>
</evidence>
<dbReference type="GO" id="GO:0006166">
    <property type="term" value="P:purine ribonucleoside salvage"/>
    <property type="evidence" value="ECO:0007669"/>
    <property type="project" value="TreeGrafter"/>
</dbReference>
<dbReference type="Proteomes" id="UP000828236">
    <property type="component" value="Unassembled WGS sequence"/>
</dbReference>
<dbReference type="GO" id="GO:0008973">
    <property type="term" value="F:phosphopentomutase activity"/>
    <property type="evidence" value="ECO:0007669"/>
    <property type="project" value="TreeGrafter"/>
</dbReference>
<keyword evidence="5" id="KW-0413">Isomerase</keyword>